<dbReference type="InterPro" id="IPR015415">
    <property type="entry name" value="Spast_Vps4_C"/>
</dbReference>
<feature type="region of interest" description="Disordered" evidence="3">
    <location>
        <begin position="232"/>
        <end position="263"/>
    </location>
</feature>
<dbReference type="GO" id="GO:0016887">
    <property type="term" value="F:ATP hydrolysis activity"/>
    <property type="evidence" value="ECO:0007669"/>
    <property type="project" value="InterPro"/>
</dbReference>
<feature type="domain" description="AAA+ ATPase" evidence="4">
    <location>
        <begin position="1049"/>
        <end position="1221"/>
    </location>
</feature>
<dbReference type="SUPFAM" id="SSF52540">
    <property type="entry name" value="P-loop containing nucleoside triphosphate hydrolases"/>
    <property type="match status" value="2"/>
</dbReference>
<dbReference type="InterPro" id="IPR050168">
    <property type="entry name" value="AAA_ATPase_domain"/>
</dbReference>
<dbReference type="GO" id="GO:0005829">
    <property type="term" value="C:cytosol"/>
    <property type="evidence" value="ECO:0007669"/>
    <property type="project" value="TreeGrafter"/>
</dbReference>
<dbReference type="Gene3D" id="3.40.50.300">
    <property type="entry name" value="P-loop containing nucleotide triphosphate hydrolases"/>
    <property type="match status" value="2"/>
</dbReference>
<feature type="compositionally biased region" description="Low complexity" evidence="3">
    <location>
        <begin position="638"/>
        <end position="649"/>
    </location>
</feature>
<dbReference type="Proteomes" id="UP001143981">
    <property type="component" value="Unassembled WGS sequence"/>
</dbReference>
<dbReference type="Pfam" id="PF00004">
    <property type="entry name" value="AAA"/>
    <property type="match status" value="2"/>
</dbReference>
<accession>A0A9W7YKD1</accession>
<keyword evidence="2" id="KW-0067">ATP-binding</keyword>
<organism evidence="5 6">
    <name type="scientific">Coemansia biformis</name>
    <dbReference type="NCBI Taxonomy" id="1286918"/>
    <lineage>
        <taxon>Eukaryota</taxon>
        <taxon>Fungi</taxon>
        <taxon>Fungi incertae sedis</taxon>
        <taxon>Zoopagomycota</taxon>
        <taxon>Kickxellomycotina</taxon>
        <taxon>Kickxellomycetes</taxon>
        <taxon>Kickxellales</taxon>
        <taxon>Kickxellaceae</taxon>
        <taxon>Coemansia</taxon>
    </lineage>
</organism>
<comment type="caution">
    <text evidence="5">The sequence shown here is derived from an EMBL/GenBank/DDBJ whole genome shotgun (WGS) entry which is preliminary data.</text>
</comment>
<keyword evidence="1" id="KW-0547">Nucleotide-binding</keyword>
<proteinExistence type="predicted"/>
<dbReference type="InterPro" id="IPR056995">
    <property type="entry name" value="PEX6_4th_dom"/>
</dbReference>
<feature type="region of interest" description="Disordered" evidence="3">
    <location>
        <begin position="618"/>
        <end position="666"/>
    </location>
</feature>
<dbReference type="PANTHER" id="PTHR23077">
    <property type="entry name" value="AAA-FAMILY ATPASE"/>
    <property type="match status" value="1"/>
</dbReference>
<protein>
    <submittedName>
        <fullName evidence="5">Peroxisomal assembly protein</fullName>
    </submittedName>
</protein>
<evidence type="ECO:0000256" key="3">
    <source>
        <dbReference type="SAM" id="MobiDB-lite"/>
    </source>
</evidence>
<dbReference type="PANTHER" id="PTHR23077:SF9">
    <property type="entry name" value="PEROXISOMAL ATPASE PEX6"/>
    <property type="match status" value="1"/>
</dbReference>
<dbReference type="GO" id="GO:0005778">
    <property type="term" value="C:peroxisomal membrane"/>
    <property type="evidence" value="ECO:0007669"/>
    <property type="project" value="TreeGrafter"/>
</dbReference>
<name>A0A9W7YKD1_9FUNG</name>
<feature type="compositionally biased region" description="Acidic residues" evidence="3">
    <location>
        <begin position="651"/>
        <end position="663"/>
    </location>
</feature>
<feature type="region of interest" description="Disordered" evidence="3">
    <location>
        <begin position="1374"/>
        <end position="1438"/>
    </location>
</feature>
<dbReference type="Pfam" id="PF09336">
    <property type="entry name" value="Vps4_C"/>
    <property type="match status" value="1"/>
</dbReference>
<dbReference type="SMART" id="SM00382">
    <property type="entry name" value="AAA"/>
    <property type="match status" value="2"/>
</dbReference>
<feature type="domain" description="AAA+ ATPase" evidence="4">
    <location>
        <begin position="757"/>
        <end position="899"/>
    </location>
</feature>
<gene>
    <name evidence="5" type="primary">PEX6</name>
    <name evidence="5" type="ORF">LPJ61_000066</name>
</gene>
<keyword evidence="6" id="KW-1185">Reference proteome</keyword>
<evidence type="ECO:0000256" key="1">
    <source>
        <dbReference type="ARBA" id="ARBA00022741"/>
    </source>
</evidence>
<dbReference type="EMBL" id="JANBOI010000001">
    <property type="protein sequence ID" value="KAJ1736282.1"/>
    <property type="molecule type" value="Genomic_DNA"/>
</dbReference>
<evidence type="ECO:0000313" key="6">
    <source>
        <dbReference type="Proteomes" id="UP001143981"/>
    </source>
</evidence>
<feature type="compositionally biased region" description="Basic and acidic residues" evidence="3">
    <location>
        <begin position="1428"/>
        <end position="1438"/>
    </location>
</feature>
<feature type="region of interest" description="Disordered" evidence="3">
    <location>
        <begin position="1148"/>
        <end position="1181"/>
    </location>
</feature>
<dbReference type="Pfam" id="PF23315">
    <property type="entry name" value="PEX6_4th"/>
    <property type="match status" value="1"/>
</dbReference>
<dbReference type="InterPro" id="IPR003959">
    <property type="entry name" value="ATPase_AAA_core"/>
</dbReference>
<dbReference type="OrthoDB" id="5553750at2759"/>
<dbReference type="InterPro" id="IPR027417">
    <property type="entry name" value="P-loop_NTPase"/>
</dbReference>
<evidence type="ECO:0000313" key="5">
    <source>
        <dbReference type="EMBL" id="KAJ1736282.1"/>
    </source>
</evidence>
<dbReference type="InterPro" id="IPR003593">
    <property type="entry name" value="AAA+_ATPase"/>
</dbReference>
<dbReference type="GO" id="GO:0016558">
    <property type="term" value="P:protein import into peroxisome matrix"/>
    <property type="evidence" value="ECO:0007669"/>
    <property type="project" value="TreeGrafter"/>
</dbReference>
<feature type="region of interest" description="Disordered" evidence="3">
    <location>
        <begin position="559"/>
        <end position="582"/>
    </location>
</feature>
<reference evidence="5" key="1">
    <citation type="submission" date="2022-07" db="EMBL/GenBank/DDBJ databases">
        <title>Phylogenomic reconstructions and comparative analyses of Kickxellomycotina fungi.</title>
        <authorList>
            <person name="Reynolds N.K."/>
            <person name="Stajich J.E."/>
            <person name="Barry K."/>
            <person name="Grigoriev I.V."/>
            <person name="Crous P."/>
            <person name="Smith M.E."/>
        </authorList>
    </citation>
    <scope>NUCLEOTIDE SEQUENCE</scope>
    <source>
        <strain evidence="5">BCRC 34381</strain>
    </source>
</reference>
<evidence type="ECO:0000259" key="4">
    <source>
        <dbReference type="SMART" id="SM00382"/>
    </source>
</evidence>
<dbReference type="GO" id="GO:0005524">
    <property type="term" value="F:ATP binding"/>
    <property type="evidence" value="ECO:0007669"/>
    <property type="project" value="UniProtKB-KW"/>
</dbReference>
<sequence length="1438" mass="150010">MPSFWTADAPHGQLRVRIRPEAQPCGQERCLAVPGGIHAALRLSLRKRQSIGGDGVPGAPNLGNGSPIAGPADVDMYASVVAECAGQDPCVVRVIIDGAAASARRSADGAQPVCVAKGWAFAAIFGRGAEDADDRASLAATVEPIVPAGLTEIVLGVDGRHYAAAQAAQSAIARQIAASPAVYHPGLVTTFRGEPGAGDAAPIALECLMCQPVSQGIVARGSSPRIIIAKLPPQSRPEAPGLSGRGVLDSRGDPVSAPSTSGDCDAEQWDLGAEWFILGDVPLGNSRDMLVDAAFGGLQATEALARPSAAVSDTVPAAAPEDRRRVRLPAIELAAPPDSSRLAPDAYPGEDPENRGFLPLASLAKAGIVSGSWVLIAPAPTKGTAMGPAGGSAGASRPSERAIRVFGCDSDVIMPGTLALPPVLFHNVCLDDRTATAGAASHQPATVDVLVTPLGSPPPGSLPARGKGAMASASMPVSERQLPLGIARKVVLARISSPLSERRDLEEISLAALRDWLLLPDGRPGAERPLRVVKTGDLIAVRIALADAAVRTSVVRAARADGSRRALSGGQPPDQASAEIDPASDLVLDDAASRGTRAGGPRSSGLVFYRVAHAEGFRGGDGPRRVPSSPSEDGSDASGSEVEYDSSGSDDGGEYDSDDEDADPPSKEWAAWRRKTKNKGLIIQPDVTMVSQTGAAHGFAPYNSVGAYMAAASGQLGERNRGLGPCAGAAVPYAGVRDRLLRLARASLHTLAVSRGLTCAVLLKGNPGTGKRHLVRDIADELGAHLYEISCFDILSDSEDKTAQVLRMYFQNARRYAPCVFHLRSVDALAQATSAPPGQEPPDNLPIARVLEACIAGAGIAHRESGFPTIVVATSSHPDGVPTSLAAAFRHEIELPVPDEGTRLALLARIACQGALLAADVDMAYIAQQTASFVARDLELLVRRAEGRAWRRVQAHLLPGDERGGAPDAAARPLVARGMLLSGVEITSEDLLGALGDARASISDTLGVPKIPNVKWEDVGGLADAKKDILDTIRLPMEQPHLFASGLSTRSGLLFYGPPGTGKTLLAKAIATECGLNFFSCKGPELISPYIGESEANVRRIFQRAREASPCVIFFDELDSLAPKRGQQGDSGGVMDRIVSQLLAELDGMSGGGSSSTSDDAQGQHVNAHSAETHLDGDSGGGSTAAVQVFAIGATNRPDLLDPALLRPGRFDKLVYLGVSETHDAQLNIIQALTRKFNLHPELDLRSVAEQCPFHYTGADFYALCSDALLKAMLRTVDEVDHLVARWNAGEHQETDDQPQRGAQIRTDEVAAGAHYPAPMTPQYYLDHIAAEDVRQTTVTAEDFDKALDELIPSVSADDLVRYQALRRQFDSALQKGSEGAGTGAGAPGTSITGPEPPNTQHPADGLGGPSGKDADPLPSSSGGGKGARKDKGKEPEH</sequence>
<evidence type="ECO:0000256" key="2">
    <source>
        <dbReference type="ARBA" id="ARBA00022840"/>
    </source>
</evidence>
<dbReference type="Gene3D" id="1.10.8.60">
    <property type="match status" value="2"/>
</dbReference>